<comment type="caution">
    <text evidence="2">The sequence shown here is derived from an EMBL/GenBank/DDBJ whole genome shotgun (WGS) entry which is preliminary data.</text>
</comment>
<evidence type="ECO:0000259" key="1">
    <source>
        <dbReference type="PROSITE" id="PS50801"/>
    </source>
</evidence>
<dbReference type="InterPro" id="IPR002645">
    <property type="entry name" value="STAS_dom"/>
</dbReference>
<name>A0ABQ4BF80_9ACTN</name>
<dbReference type="PANTHER" id="PTHR33495:SF2">
    <property type="entry name" value="ANTI-SIGMA FACTOR ANTAGONIST TM_1081-RELATED"/>
    <property type="match status" value="1"/>
</dbReference>
<dbReference type="InterPro" id="IPR036513">
    <property type="entry name" value="STAS_dom_sf"/>
</dbReference>
<reference evidence="2 3" key="1">
    <citation type="submission" date="2021-01" db="EMBL/GenBank/DDBJ databases">
        <title>Whole genome shotgun sequence of Actinoplanes palleronii NBRC 14916.</title>
        <authorList>
            <person name="Komaki H."/>
            <person name="Tamura T."/>
        </authorList>
    </citation>
    <scope>NUCLEOTIDE SEQUENCE [LARGE SCALE GENOMIC DNA]</scope>
    <source>
        <strain evidence="2 3">NBRC 14916</strain>
    </source>
</reference>
<sequence>MLVTWSMPGQIQVSGPVRGTVTVTLAGSFDLANAPQIATTLHRVLTGPAPARLVLDAAEVDFCDCSVLRELLRARAEGESLGCPVVLAQASPVLVWLLDLFDLGRLFGYPSPVPGAGSAGESSG</sequence>
<keyword evidence="3" id="KW-1185">Reference proteome</keyword>
<dbReference type="EMBL" id="BOMS01000083">
    <property type="protein sequence ID" value="GIE69252.1"/>
    <property type="molecule type" value="Genomic_DNA"/>
</dbReference>
<dbReference type="Pfam" id="PF13466">
    <property type="entry name" value="STAS_2"/>
    <property type="match status" value="1"/>
</dbReference>
<dbReference type="Gene3D" id="3.30.750.24">
    <property type="entry name" value="STAS domain"/>
    <property type="match status" value="1"/>
</dbReference>
<accession>A0ABQ4BF80</accession>
<evidence type="ECO:0000313" key="3">
    <source>
        <dbReference type="Proteomes" id="UP000624709"/>
    </source>
</evidence>
<protein>
    <recommendedName>
        <fullName evidence="1">STAS domain-containing protein</fullName>
    </recommendedName>
</protein>
<dbReference type="InterPro" id="IPR058548">
    <property type="entry name" value="MlaB-like_STAS"/>
</dbReference>
<dbReference type="Proteomes" id="UP000624709">
    <property type="component" value="Unassembled WGS sequence"/>
</dbReference>
<feature type="domain" description="STAS" evidence="1">
    <location>
        <begin position="19"/>
        <end position="103"/>
    </location>
</feature>
<dbReference type="CDD" id="cd07043">
    <property type="entry name" value="STAS_anti-anti-sigma_factors"/>
    <property type="match status" value="1"/>
</dbReference>
<evidence type="ECO:0000313" key="2">
    <source>
        <dbReference type="EMBL" id="GIE69252.1"/>
    </source>
</evidence>
<dbReference type="PANTHER" id="PTHR33495">
    <property type="entry name" value="ANTI-SIGMA FACTOR ANTAGONIST TM_1081-RELATED-RELATED"/>
    <property type="match status" value="1"/>
</dbReference>
<dbReference type="PROSITE" id="PS50801">
    <property type="entry name" value="STAS"/>
    <property type="match status" value="1"/>
</dbReference>
<proteinExistence type="predicted"/>
<organism evidence="2 3">
    <name type="scientific">Actinoplanes palleronii</name>
    <dbReference type="NCBI Taxonomy" id="113570"/>
    <lineage>
        <taxon>Bacteria</taxon>
        <taxon>Bacillati</taxon>
        <taxon>Actinomycetota</taxon>
        <taxon>Actinomycetes</taxon>
        <taxon>Micromonosporales</taxon>
        <taxon>Micromonosporaceae</taxon>
        <taxon>Actinoplanes</taxon>
    </lineage>
</organism>
<gene>
    <name evidence="2" type="ORF">Apa02nite_053600</name>
</gene>
<dbReference type="SUPFAM" id="SSF52091">
    <property type="entry name" value="SpoIIaa-like"/>
    <property type="match status" value="1"/>
</dbReference>